<feature type="transmembrane region" description="Helical" evidence="2">
    <location>
        <begin position="42"/>
        <end position="63"/>
    </location>
</feature>
<evidence type="ECO:0000256" key="2">
    <source>
        <dbReference type="SAM" id="Phobius"/>
    </source>
</evidence>
<comment type="caution">
    <text evidence="3">The sequence shown here is derived from an EMBL/GenBank/DDBJ whole genome shotgun (WGS) entry which is preliminary data.</text>
</comment>
<dbReference type="RefSeq" id="WP_201935127.1">
    <property type="nucleotide sequence ID" value="NZ_JAERSG010000002.1"/>
</dbReference>
<keyword evidence="2" id="KW-0812">Transmembrane</keyword>
<protein>
    <recommendedName>
        <fullName evidence="5">META domain-containing protein</fullName>
    </recommendedName>
</protein>
<accession>A0ABS1L6V3</accession>
<reference evidence="3 4" key="1">
    <citation type="submission" date="2021-01" db="EMBL/GenBank/DDBJ databases">
        <title>Genome seq and assembly of Nocardiodes sp. G10.</title>
        <authorList>
            <person name="Chhetri G."/>
        </authorList>
    </citation>
    <scope>NUCLEOTIDE SEQUENCE [LARGE SCALE GENOMIC DNA]</scope>
    <source>
        <strain evidence="3 4">G10</strain>
    </source>
</reference>
<proteinExistence type="predicted"/>
<dbReference type="Proteomes" id="UP000636918">
    <property type="component" value="Unassembled WGS sequence"/>
</dbReference>
<gene>
    <name evidence="3" type="ORF">JI751_07185</name>
</gene>
<keyword evidence="4" id="KW-1185">Reference proteome</keyword>
<evidence type="ECO:0008006" key="5">
    <source>
        <dbReference type="Google" id="ProtNLM"/>
    </source>
</evidence>
<feature type="compositionally biased region" description="Pro residues" evidence="1">
    <location>
        <begin position="187"/>
        <end position="198"/>
    </location>
</feature>
<dbReference type="EMBL" id="JAERSG010000002">
    <property type="protein sequence ID" value="MBL0747385.1"/>
    <property type="molecule type" value="Genomic_DNA"/>
</dbReference>
<evidence type="ECO:0000256" key="1">
    <source>
        <dbReference type="SAM" id="MobiDB-lite"/>
    </source>
</evidence>
<keyword evidence="2" id="KW-1133">Transmembrane helix</keyword>
<sequence length="316" mass="33369">MTDETTRLLERLAETFPDQPAPLPAIVAAAHAGRRRRAHRTVALVAGACVLAVGAGTALAQVVPDDDRAHSVDRIADPVPEQACDKGNPVPPKDPVPAGPSYLTNAAGETYGSATDGSPQPDLLAAVGDCGRTGYIRRGDLDEPPPWVPGAGSGEPLSTPVYESDGVTRIDTFTQDEGVSGPVGPDGSPPPSFDPPTGPEAADLEGEWRATIAGASSGGREHDDTYRDLDLRLVFRDSSVEAYDGCSNRAAGFTLEDGAFAMTTPFELELADEPGCERAAPLAAILDNVRHVTQDRKRTYLHLENFRIAIVLTRAR</sequence>
<feature type="compositionally biased region" description="Pro residues" evidence="1">
    <location>
        <begin position="89"/>
        <end position="98"/>
    </location>
</feature>
<organism evidence="3 4">
    <name type="scientific">Nocardioides baculatus</name>
    <dbReference type="NCBI Taxonomy" id="2801337"/>
    <lineage>
        <taxon>Bacteria</taxon>
        <taxon>Bacillati</taxon>
        <taxon>Actinomycetota</taxon>
        <taxon>Actinomycetes</taxon>
        <taxon>Propionibacteriales</taxon>
        <taxon>Nocardioidaceae</taxon>
        <taxon>Nocardioides</taxon>
    </lineage>
</organism>
<feature type="region of interest" description="Disordered" evidence="1">
    <location>
        <begin position="174"/>
        <end position="202"/>
    </location>
</feature>
<evidence type="ECO:0000313" key="4">
    <source>
        <dbReference type="Proteomes" id="UP000636918"/>
    </source>
</evidence>
<feature type="region of interest" description="Disordered" evidence="1">
    <location>
        <begin position="137"/>
        <end position="159"/>
    </location>
</feature>
<feature type="region of interest" description="Disordered" evidence="1">
    <location>
        <begin position="79"/>
        <end position="99"/>
    </location>
</feature>
<evidence type="ECO:0000313" key="3">
    <source>
        <dbReference type="EMBL" id="MBL0747385.1"/>
    </source>
</evidence>
<keyword evidence="2" id="KW-0472">Membrane</keyword>
<name>A0ABS1L6V3_9ACTN</name>